<organism evidence="1 2">
    <name type="scientific">Pristionchus entomophagus</name>
    <dbReference type="NCBI Taxonomy" id="358040"/>
    <lineage>
        <taxon>Eukaryota</taxon>
        <taxon>Metazoa</taxon>
        <taxon>Ecdysozoa</taxon>
        <taxon>Nematoda</taxon>
        <taxon>Chromadorea</taxon>
        <taxon>Rhabditida</taxon>
        <taxon>Rhabditina</taxon>
        <taxon>Diplogasteromorpha</taxon>
        <taxon>Diplogasteroidea</taxon>
        <taxon>Neodiplogasteridae</taxon>
        <taxon>Pristionchus</taxon>
    </lineage>
</organism>
<proteinExistence type="predicted"/>
<keyword evidence="2" id="KW-1185">Reference proteome</keyword>
<sequence length="75" mass="8827">LDWTEDEEDPPVDFDGERIDALLEETYRLLEYGNFLLEELDNLGLLWFDSLFLSAHTEVPRQMTHSCHSSPCRVR</sequence>
<reference evidence="1" key="1">
    <citation type="submission" date="2023-10" db="EMBL/GenBank/DDBJ databases">
        <title>Genome assembly of Pristionchus species.</title>
        <authorList>
            <person name="Yoshida K."/>
            <person name="Sommer R.J."/>
        </authorList>
    </citation>
    <scope>NUCLEOTIDE SEQUENCE</scope>
    <source>
        <strain evidence="1">RS0144</strain>
    </source>
</reference>
<evidence type="ECO:0000313" key="2">
    <source>
        <dbReference type="Proteomes" id="UP001432027"/>
    </source>
</evidence>
<name>A0AAV5TJY4_9BILA</name>
<feature type="non-terminal residue" evidence="1">
    <location>
        <position position="1"/>
    </location>
</feature>
<dbReference type="AlphaFoldDB" id="A0AAV5TJY4"/>
<protein>
    <submittedName>
        <fullName evidence="1">Uncharacterized protein</fullName>
    </submittedName>
</protein>
<comment type="caution">
    <text evidence="1">The sequence shown here is derived from an EMBL/GenBank/DDBJ whole genome shotgun (WGS) entry which is preliminary data.</text>
</comment>
<dbReference type="Proteomes" id="UP001432027">
    <property type="component" value="Unassembled WGS sequence"/>
</dbReference>
<dbReference type="EMBL" id="BTSX01000004">
    <property type="protein sequence ID" value="GMS94606.1"/>
    <property type="molecule type" value="Genomic_DNA"/>
</dbReference>
<evidence type="ECO:0000313" key="1">
    <source>
        <dbReference type="EMBL" id="GMS94606.1"/>
    </source>
</evidence>
<accession>A0AAV5TJY4</accession>
<gene>
    <name evidence="1" type="ORF">PENTCL1PPCAC_16781</name>
</gene>